<evidence type="ECO:0000313" key="3">
    <source>
        <dbReference type="Proteomes" id="UP001160499"/>
    </source>
</evidence>
<accession>A0ABT6M5E2</accession>
<dbReference type="EMBL" id="JARXVH010000047">
    <property type="protein sequence ID" value="MDH6222854.1"/>
    <property type="molecule type" value="Genomic_DNA"/>
</dbReference>
<feature type="transmembrane region" description="Helical" evidence="1">
    <location>
        <begin position="96"/>
        <end position="114"/>
    </location>
</feature>
<keyword evidence="1" id="KW-0472">Membrane</keyword>
<feature type="transmembrane region" description="Helical" evidence="1">
    <location>
        <begin position="316"/>
        <end position="337"/>
    </location>
</feature>
<evidence type="ECO:0000256" key="1">
    <source>
        <dbReference type="SAM" id="Phobius"/>
    </source>
</evidence>
<keyword evidence="3" id="KW-1185">Reference proteome</keyword>
<feature type="transmembrane region" description="Helical" evidence="1">
    <location>
        <begin position="187"/>
        <end position="209"/>
    </location>
</feature>
<keyword evidence="1" id="KW-0812">Transmembrane</keyword>
<evidence type="ECO:0000313" key="2">
    <source>
        <dbReference type="EMBL" id="MDH6222854.1"/>
    </source>
</evidence>
<feature type="transmembrane region" description="Helical" evidence="1">
    <location>
        <begin position="134"/>
        <end position="159"/>
    </location>
</feature>
<feature type="transmembrane region" description="Helical" evidence="1">
    <location>
        <begin position="28"/>
        <end position="46"/>
    </location>
</feature>
<gene>
    <name evidence="2" type="ORF">M2283_010206</name>
</gene>
<reference evidence="2 3" key="1">
    <citation type="submission" date="2023-04" db="EMBL/GenBank/DDBJ databases">
        <title>Forest soil microbial communities from Buena Vista Peninsula, Colon Province, Panama.</title>
        <authorList>
            <person name="Bouskill N."/>
        </authorList>
    </citation>
    <scope>NUCLEOTIDE SEQUENCE [LARGE SCALE GENOMIC DNA]</scope>
    <source>
        <strain evidence="2 3">GGS1</strain>
    </source>
</reference>
<sequence length="343" mass="37125">MNVRIVIRRLAVGPAAGLAWLAWRQHRVAHWTALALAALAAIWGVWQHGQLVGVVESWATNCPHGRALGAEGPSVCDSTPRAVSTVMTAAAAPLRFLPVAVGALLGAPLFAQTLKDRTHRLVWTQSVSRRQWAAAKLCVTGAVTVVAALLITAPVTWWWSTIRHGRTTTGRLGTAWRDTTPQSDWSYLPYTGPAGIAHLLLALATGAAVGLLMRRVLAAVAVSAAVTLALQTGLEKLRPHLLTPTVRRTDGDAFPDRTLNAWHFDQGYTHADGSLTTTSPCPPSTWEALQRCEHTRHITGTYSRDLDPQQFLPLQWIETGICLTATALLAALCLVHVRRMSAR</sequence>
<organism evidence="2 3">
    <name type="scientific">Streptomyces pseudovenezuelae</name>
    <dbReference type="NCBI Taxonomy" id="67350"/>
    <lineage>
        <taxon>Bacteria</taxon>
        <taxon>Bacillati</taxon>
        <taxon>Actinomycetota</taxon>
        <taxon>Actinomycetes</taxon>
        <taxon>Kitasatosporales</taxon>
        <taxon>Streptomycetaceae</taxon>
        <taxon>Streptomyces</taxon>
        <taxon>Streptomyces aurantiacus group</taxon>
    </lineage>
</organism>
<proteinExistence type="predicted"/>
<protein>
    <recommendedName>
        <fullName evidence="4">Transporter</fullName>
    </recommendedName>
</protein>
<keyword evidence="1" id="KW-1133">Transmembrane helix</keyword>
<dbReference type="RefSeq" id="WP_280883438.1">
    <property type="nucleotide sequence ID" value="NZ_JARXVH010000047.1"/>
</dbReference>
<evidence type="ECO:0008006" key="4">
    <source>
        <dbReference type="Google" id="ProtNLM"/>
    </source>
</evidence>
<name>A0ABT6M5E2_9ACTN</name>
<comment type="caution">
    <text evidence="2">The sequence shown here is derived from an EMBL/GenBank/DDBJ whole genome shotgun (WGS) entry which is preliminary data.</text>
</comment>
<feature type="transmembrane region" description="Helical" evidence="1">
    <location>
        <begin position="216"/>
        <end position="234"/>
    </location>
</feature>
<dbReference type="Proteomes" id="UP001160499">
    <property type="component" value="Unassembled WGS sequence"/>
</dbReference>